<keyword evidence="1" id="KW-0732">Signal</keyword>
<dbReference type="Pfam" id="PF03572">
    <property type="entry name" value="Peptidase_S41"/>
    <property type="match status" value="1"/>
</dbReference>
<dbReference type="Pfam" id="PF17820">
    <property type="entry name" value="PDZ_6"/>
    <property type="match status" value="1"/>
</dbReference>
<dbReference type="InterPro" id="IPR001478">
    <property type="entry name" value="PDZ"/>
</dbReference>
<dbReference type="InterPro" id="IPR005151">
    <property type="entry name" value="Tail-specific_protease"/>
</dbReference>
<keyword evidence="4" id="KW-1185">Reference proteome</keyword>
<evidence type="ECO:0000259" key="2">
    <source>
        <dbReference type="PROSITE" id="PS50106"/>
    </source>
</evidence>
<feature type="domain" description="PDZ" evidence="2">
    <location>
        <begin position="135"/>
        <end position="171"/>
    </location>
</feature>
<accession>A0A1T3HW93</accession>
<dbReference type="PANTHER" id="PTHR32060">
    <property type="entry name" value="TAIL-SPECIFIC PROTEASE"/>
    <property type="match status" value="1"/>
</dbReference>
<name>A0A1T3HW93_ELIME</name>
<proteinExistence type="predicted"/>
<organism evidence="3 4">
    <name type="scientific">Elizabethkingia meningoseptica</name>
    <name type="common">Chryseobacterium meningosepticum</name>
    <dbReference type="NCBI Taxonomy" id="238"/>
    <lineage>
        <taxon>Bacteria</taxon>
        <taxon>Pseudomonadati</taxon>
        <taxon>Bacteroidota</taxon>
        <taxon>Flavobacteriia</taxon>
        <taxon>Flavobacteriales</taxon>
        <taxon>Weeksellaceae</taxon>
        <taxon>Elizabethkingia</taxon>
    </lineage>
</organism>
<dbReference type="InterPro" id="IPR041613">
    <property type="entry name" value="Pept_S41_N"/>
</dbReference>
<dbReference type="InterPro" id="IPR041489">
    <property type="entry name" value="PDZ_6"/>
</dbReference>
<evidence type="ECO:0000313" key="4">
    <source>
        <dbReference type="Proteomes" id="UP000188947"/>
    </source>
</evidence>
<comment type="caution">
    <text evidence="3">The sequence shown here is derived from an EMBL/GenBank/DDBJ whole genome shotgun (WGS) entry which is preliminary data.</text>
</comment>
<feature type="signal peptide" evidence="1">
    <location>
        <begin position="1"/>
        <end position="23"/>
    </location>
</feature>
<dbReference type="InterPro" id="IPR029045">
    <property type="entry name" value="ClpP/crotonase-like_dom_sf"/>
</dbReference>
<dbReference type="RefSeq" id="WP_070905267.1">
    <property type="nucleotide sequence ID" value="NZ_CP016378.1"/>
</dbReference>
<dbReference type="OrthoDB" id="7168509at2"/>
<dbReference type="PROSITE" id="PS51257">
    <property type="entry name" value="PROKAR_LIPOPROTEIN"/>
    <property type="match status" value="1"/>
</dbReference>
<dbReference type="InterPro" id="IPR036034">
    <property type="entry name" value="PDZ_sf"/>
</dbReference>
<dbReference type="PROSITE" id="PS50106">
    <property type="entry name" value="PDZ"/>
    <property type="match status" value="1"/>
</dbReference>
<protein>
    <submittedName>
        <fullName evidence="3">Protease</fullName>
    </submittedName>
</protein>
<dbReference type="CDD" id="cd07561">
    <property type="entry name" value="Peptidase_S41_CPP_like"/>
    <property type="match status" value="1"/>
</dbReference>
<dbReference type="AlphaFoldDB" id="A0A1T3HW93"/>
<keyword evidence="3" id="KW-0645">Protease</keyword>
<dbReference type="EMBL" id="MPOG01000013">
    <property type="protein sequence ID" value="OOH94691.1"/>
    <property type="molecule type" value="Genomic_DNA"/>
</dbReference>
<dbReference type="SUPFAM" id="SSF50156">
    <property type="entry name" value="PDZ domain-like"/>
    <property type="match status" value="1"/>
</dbReference>
<dbReference type="Gene3D" id="3.30.750.170">
    <property type="match status" value="1"/>
</dbReference>
<dbReference type="PANTHER" id="PTHR32060:SF30">
    <property type="entry name" value="CARBOXY-TERMINAL PROCESSING PROTEASE CTPA"/>
    <property type="match status" value="1"/>
</dbReference>
<dbReference type="GO" id="GO:0030288">
    <property type="term" value="C:outer membrane-bounded periplasmic space"/>
    <property type="evidence" value="ECO:0007669"/>
    <property type="project" value="TreeGrafter"/>
</dbReference>
<dbReference type="GO" id="GO:0007165">
    <property type="term" value="P:signal transduction"/>
    <property type="evidence" value="ECO:0007669"/>
    <property type="project" value="TreeGrafter"/>
</dbReference>
<reference evidence="3 4" key="1">
    <citation type="submission" date="2016-11" db="EMBL/GenBank/DDBJ databases">
        <title>Genome sequence and comparative genomic analysis of clinical strain Elizabethkingia meningoseptica 61421 PRCM.</title>
        <authorList>
            <person name="Wang M."/>
            <person name="Hu S."/>
            <person name="Cao L."/>
            <person name="Jiang T."/>
            <person name="Zhou Y."/>
            <person name="Ming D."/>
        </authorList>
    </citation>
    <scope>NUCLEOTIDE SEQUENCE [LARGE SCALE GENOMIC DNA]</scope>
    <source>
        <strain evidence="3 4">61421 PRCM</strain>
    </source>
</reference>
<dbReference type="eggNOG" id="COG0793">
    <property type="taxonomic scope" value="Bacteria"/>
</dbReference>
<dbReference type="GO" id="GO:0006508">
    <property type="term" value="P:proteolysis"/>
    <property type="evidence" value="ECO:0007669"/>
    <property type="project" value="UniProtKB-KW"/>
</dbReference>
<dbReference type="SUPFAM" id="SSF52096">
    <property type="entry name" value="ClpP/crotonase"/>
    <property type="match status" value="1"/>
</dbReference>
<sequence length="535" mass="57759">MKKELCRLTLVSLLGLFALTSCSRDTITPDNGGGGGSVTVKAENDFVWKGLNSWYYWQKDVPKLADSYKNSADYASYVNGKTPDGLFYDLLYQYKVTDRYSWIEHDGTIQRSSASLSAAVTKSTGLDYSLFGTGGSGVVGVVNYVVPKSPADIAGIKRGDAIIEVNGATLSTSNYTALQNDSYSIGFRSVGRNANNELIPTSDKKTANLTSVEANENPVAFYKLFDTNTNGKRVGYLVYNGFKADFNGELNAAFAQMKTDNVTDVILDLRYNGGGSVETAVALGTMLSGQVNKPYINLRYNDKHTKENGAWNLKSTVNLYQKGNTLVGAGSENINALSGISNVYVLTNEGTASASELTIDALRVYTNVITIGDPTYGKFVGSITLYDSPSSDYTDYATKSTQHTWTMQPIVFAYWNSRNDAHPVPTTNVSQQAPEYNPNGGILPAAQNIIREVDCFGKMKEFGNTADPALAKALERITGIVQPSALSLSASISKNNGVAIKPLVASTAGLKFVGSRKTLTPFGTDAHINNFEKKK</sequence>
<dbReference type="STRING" id="238.BBD35_04405"/>
<dbReference type="GO" id="GO:0004175">
    <property type="term" value="F:endopeptidase activity"/>
    <property type="evidence" value="ECO:0007669"/>
    <property type="project" value="TreeGrafter"/>
</dbReference>
<dbReference type="Proteomes" id="UP000188947">
    <property type="component" value="Unassembled WGS sequence"/>
</dbReference>
<evidence type="ECO:0000256" key="1">
    <source>
        <dbReference type="SAM" id="SignalP"/>
    </source>
</evidence>
<dbReference type="Pfam" id="PF18294">
    <property type="entry name" value="Pept_S41_N"/>
    <property type="match status" value="1"/>
</dbReference>
<dbReference type="GO" id="GO:0008236">
    <property type="term" value="F:serine-type peptidase activity"/>
    <property type="evidence" value="ECO:0007669"/>
    <property type="project" value="InterPro"/>
</dbReference>
<evidence type="ECO:0000313" key="3">
    <source>
        <dbReference type="EMBL" id="OOH94691.1"/>
    </source>
</evidence>
<dbReference type="Gene3D" id="2.30.42.10">
    <property type="match status" value="1"/>
</dbReference>
<gene>
    <name evidence="3" type="ORF">BMF97_11645</name>
</gene>
<keyword evidence="3" id="KW-0378">Hydrolase</keyword>
<dbReference type="Gene3D" id="3.90.226.10">
    <property type="entry name" value="2-enoyl-CoA Hydratase, Chain A, domain 1"/>
    <property type="match status" value="1"/>
</dbReference>
<feature type="chain" id="PRO_5030034690" evidence="1">
    <location>
        <begin position="24"/>
        <end position="535"/>
    </location>
</feature>